<evidence type="ECO:0000256" key="3">
    <source>
        <dbReference type="SAM" id="MobiDB-lite"/>
    </source>
</evidence>
<evidence type="ECO:0000313" key="5">
    <source>
        <dbReference type="Proteomes" id="UP001153076"/>
    </source>
</evidence>
<evidence type="ECO:0000256" key="2">
    <source>
        <dbReference type="ARBA" id="ARBA00023157"/>
    </source>
</evidence>
<dbReference type="PANTHER" id="PTHR46403:SF1">
    <property type="entry name" value="TP53-REGULATED INHIBITOR OF APOPTOSIS 1"/>
    <property type="match status" value="1"/>
</dbReference>
<dbReference type="AlphaFoldDB" id="A0A9Q1KSB1"/>
<evidence type="ECO:0000256" key="1">
    <source>
        <dbReference type="ARBA" id="ARBA00006196"/>
    </source>
</evidence>
<comment type="caution">
    <text evidence="4">The sequence shown here is derived from an EMBL/GenBank/DDBJ whole genome shotgun (WGS) entry which is preliminary data.</text>
</comment>
<dbReference type="PROSITE" id="PS51808">
    <property type="entry name" value="CHCH"/>
    <property type="match status" value="1"/>
</dbReference>
<sequence>MGILRGKRSSPPSPSSTSPCADLRTAYHNCFNRWYAEKFVKGQWEKEECVTEWHKYRECLSQHLEDKQLSKFLEAEAFGIPSSGDRVDTKSPTDGASMGAAKYRHLLVGSPIEVFQNTQLSNLYVIEVGVCSLWVQKVMFRPQKPNLARPISDDKNNSNYNRRKEQKKLGDIRGEDKMNFGFTRA</sequence>
<organism evidence="4 5">
    <name type="scientific">Carnegiea gigantea</name>
    <dbReference type="NCBI Taxonomy" id="171969"/>
    <lineage>
        <taxon>Eukaryota</taxon>
        <taxon>Viridiplantae</taxon>
        <taxon>Streptophyta</taxon>
        <taxon>Embryophyta</taxon>
        <taxon>Tracheophyta</taxon>
        <taxon>Spermatophyta</taxon>
        <taxon>Magnoliopsida</taxon>
        <taxon>eudicotyledons</taxon>
        <taxon>Gunneridae</taxon>
        <taxon>Pentapetalae</taxon>
        <taxon>Caryophyllales</taxon>
        <taxon>Cactineae</taxon>
        <taxon>Cactaceae</taxon>
        <taxon>Cactoideae</taxon>
        <taxon>Echinocereeae</taxon>
        <taxon>Carnegiea</taxon>
    </lineage>
</organism>
<protein>
    <submittedName>
        <fullName evidence="4">Uncharacterized protein</fullName>
    </submittedName>
</protein>
<feature type="compositionally biased region" description="Basic and acidic residues" evidence="3">
    <location>
        <begin position="167"/>
        <end position="178"/>
    </location>
</feature>
<dbReference type="GO" id="GO:0045332">
    <property type="term" value="P:phospholipid translocation"/>
    <property type="evidence" value="ECO:0007669"/>
    <property type="project" value="TreeGrafter"/>
</dbReference>
<dbReference type="GO" id="GO:1990050">
    <property type="term" value="F:phosphatidic acid transfer activity"/>
    <property type="evidence" value="ECO:0007669"/>
    <property type="project" value="TreeGrafter"/>
</dbReference>
<dbReference type="Proteomes" id="UP001153076">
    <property type="component" value="Unassembled WGS sequence"/>
</dbReference>
<accession>A0A9Q1KSB1</accession>
<gene>
    <name evidence="4" type="ORF">Cgig2_011425</name>
</gene>
<evidence type="ECO:0000313" key="4">
    <source>
        <dbReference type="EMBL" id="KAJ8448804.1"/>
    </source>
</evidence>
<comment type="similarity">
    <text evidence="1">Belongs to the TRIAP1/MDM35 family.</text>
</comment>
<name>A0A9Q1KSB1_9CARY</name>
<keyword evidence="2" id="KW-1015">Disulfide bond</keyword>
<feature type="region of interest" description="Disordered" evidence="3">
    <location>
        <begin position="146"/>
        <end position="185"/>
    </location>
</feature>
<dbReference type="EMBL" id="JAKOGI010000027">
    <property type="protein sequence ID" value="KAJ8448804.1"/>
    <property type="molecule type" value="Genomic_DNA"/>
</dbReference>
<dbReference type="OrthoDB" id="19091at2759"/>
<dbReference type="GO" id="GO:0005758">
    <property type="term" value="C:mitochondrial intermembrane space"/>
    <property type="evidence" value="ECO:0007669"/>
    <property type="project" value="TreeGrafter"/>
</dbReference>
<keyword evidence="5" id="KW-1185">Reference proteome</keyword>
<dbReference type="PANTHER" id="PTHR46403">
    <property type="entry name" value="TP53-REGULATED INHIBITOR OF APOPTOSIS 1"/>
    <property type="match status" value="1"/>
</dbReference>
<proteinExistence type="inferred from homology"/>
<dbReference type="InterPro" id="IPR007918">
    <property type="entry name" value="MDM35_apoptosis"/>
</dbReference>
<dbReference type="Pfam" id="PF05254">
    <property type="entry name" value="UPF0203"/>
    <property type="match status" value="1"/>
</dbReference>
<dbReference type="GO" id="GO:0005829">
    <property type="term" value="C:cytosol"/>
    <property type="evidence" value="ECO:0007669"/>
    <property type="project" value="TreeGrafter"/>
</dbReference>
<dbReference type="GO" id="GO:0005634">
    <property type="term" value="C:nucleus"/>
    <property type="evidence" value="ECO:0007669"/>
    <property type="project" value="TreeGrafter"/>
</dbReference>
<reference evidence="4" key="1">
    <citation type="submission" date="2022-04" db="EMBL/GenBank/DDBJ databases">
        <title>Carnegiea gigantea Genome sequencing and assembly v2.</title>
        <authorList>
            <person name="Copetti D."/>
            <person name="Sanderson M.J."/>
            <person name="Burquez A."/>
            <person name="Wojciechowski M.F."/>
        </authorList>
    </citation>
    <scope>NUCLEOTIDE SEQUENCE</scope>
    <source>
        <strain evidence="4">SGP5-SGP5p</strain>
        <tissue evidence="4">Aerial part</tissue>
    </source>
</reference>